<dbReference type="SUPFAM" id="SSF143011">
    <property type="entry name" value="RelE-like"/>
    <property type="match status" value="1"/>
</dbReference>
<proteinExistence type="predicted"/>
<accession>A0ABW5B830</accession>
<dbReference type="InterPro" id="IPR007712">
    <property type="entry name" value="RelE/ParE_toxin"/>
</dbReference>
<sequence length="106" mass="12718">MKTYSVIWSDFAQRQLDEIYDYYFFKASPKVAKNLIRSILSAPDKLKNNIHLGPVEENLKHSGKEYRYIVHKNYKVIYRVEEQDYLIMILDVFDCRLDPQKINRNA</sequence>
<evidence type="ECO:0000313" key="2">
    <source>
        <dbReference type="EMBL" id="MFD2201825.1"/>
    </source>
</evidence>
<dbReference type="InterPro" id="IPR035093">
    <property type="entry name" value="RelE/ParE_toxin_dom_sf"/>
</dbReference>
<organism evidence="2 3">
    <name type="scientific">Shivajiella indica</name>
    <dbReference type="NCBI Taxonomy" id="872115"/>
    <lineage>
        <taxon>Bacteria</taxon>
        <taxon>Pseudomonadati</taxon>
        <taxon>Bacteroidota</taxon>
        <taxon>Cytophagia</taxon>
        <taxon>Cytophagales</taxon>
        <taxon>Cyclobacteriaceae</taxon>
        <taxon>Shivajiella</taxon>
    </lineage>
</organism>
<keyword evidence="3" id="KW-1185">Reference proteome</keyword>
<keyword evidence="1" id="KW-1277">Toxin-antitoxin system</keyword>
<name>A0ABW5B830_9BACT</name>
<evidence type="ECO:0000256" key="1">
    <source>
        <dbReference type="ARBA" id="ARBA00022649"/>
    </source>
</evidence>
<dbReference type="RefSeq" id="WP_380801873.1">
    <property type="nucleotide sequence ID" value="NZ_JBHUIV010000016.1"/>
</dbReference>
<dbReference type="EMBL" id="JBHUIV010000016">
    <property type="protein sequence ID" value="MFD2201825.1"/>
    <property type="molecule type" value="Genomic_DNA"/>
</dbReference>
<comment type="caution">
    <text evidence="2">The sequence shown here is derived from an EMBL/GenBank/DDBJ whole genome shotgun (WGS) entry which is preliminary data.</text>
</comment>
<gene>
    <name evidence="2" type="ORF">ACFSKV_09615</name>
</gene>
<evidence type="ECO:0000313" key="3">
    <source>
        <dbReference type="Proteomes" id="UP001597414"/>
    </source>
</evidence>
<protein>
    <submittedName>
        <fullName evidence="2">Type II toxin-antitoxin system RelE/ParE family toxin</fullName>
    </submittedName>
</protein>
<dbReference type="Proteomes" id="UP001597414">
    <property type="component" value="Unassembled WGS sequence"/>
</dbReference>
<dbReference type="Pfam" id="PF05016">
    <property type="entry name" value="ParE_toxin"/>
    <property type="match status" value="1"/>
</dbReference>
<reference evidence="3" key="1">
    <citation type="journal article" date="2019" name="Int. J. Syst. Evol. Microbiol.">
        <title>The Global Catalogue of Microorganisms (GCM) 10K type strain sequencing project: providing services to taxonomists for standard genome sequencing and annotation.</title>
        <authorList>
            <consortium name="The Broad Institute Genomics Platform"/>
            <consortium name="The Broad Institute Genome Sequencing Center for Infectious Disease"/>
            <person name="Wu L."/>
            <person name="Ma J."/>
        </authorList>
    </citation>
    <scope>NUCLEOTIDE SEQUENCE [LARGE SCALE GENOMIC DNA]</scope>
    <source>
        <strain evidence="3">KCTC 19812</strain>
    </source>
</reference>
<dbReference type="Gene3D" id="3.30.2310.20">
    <property type="entry name" value="RelE-like"/>
    <property type="match status" value="1"/>
</dbReference>